<dbReference type="PANTHER" id="PTHR43037:SF1">
    <property type="entry name" value="BLL1128 PROTEIN"/>
    <property type="match status" value="1"/>
</dbReference>
<dbReference type="AlphaFoldDB" id="A0A250VME7"/>
<gene>
    <name evidence="3" type="ORF">SO3561_06949</name>
</gene>
<dbReference type="EMBL" id="BDQI01000018">
    <property type="protein sequence ID" value="GAX55393.1"/>
    <property type="molecule type" value="Genomic_DNA"/>
</dbReference>
<dbReference type="STRING" id="1963.AQJ27_38575"/>
<comment type="caution">
    <text evidence="3">The sequence shown here is derived from an EMBL/GenBank/DDBJ whole genome shotgun (WGS) entry which is preliminary data.</text>
</comment>
<name>A0A250VME7_STROL</name>
<reference evidence="4" key="1">
    <citation type="submission" date="2017-05" db="EMBL/GenBank/DDBJ databases">
        <title>Streptomyces olivochromogenes NBRC 3561 whole genome shotgun sequence.</title>
        <authorList>
            <person name="Dohra H."/>
            <person name="Kodani S."/>
        </authorList>
    </citation>
    <scope>NUCLEOTIDE SEQUENCE [LARGE SCALE GENOMIC DNA]</scope>
    <source>
        <strain evidence="4">NBRC 3561</strain>
    </source>
</reference>
<evidence type="ECO:0000256" key="1">
    <source>
        <dbReference type="ARBA" id="ARBA00022729"/>
    </source>
</evidence>
<keyword evidence="2" id="KW-0378">Hydrolase</keyword>
<evidence type="ECO:0000313" key="3">
    <source>
        <dbReference type="EMBL" id="GAX55393.1"/>
    </source>
</evidence>
<accession>A0A250VME7</accession>
<dbReference type="Pfam" id="PF10503">
    <property type="entry name" value="Esterase_PHB"/>
    <property type="match status" value="1"/>
</dbReference>
<dbReference type="GO" id="GO:0016787">
    <property type="term" value="F:hydrolase activity"/>
    <property type="evidence" value="ECO:0007669"/>
    <property type="project" value="UniProtKB-KW"/>
</dbReference>
<evidence type="ECO:0000313" key="4">
    <source>
        <dbReference type="Proteomes" id="UP000217446"/>
    </source>
</evidence>
<organism evidence="3 4">
    <name type="scientific">Streptomyces olivochromogenes</name>
    <dbReference type="NCBI Taxonomy" id="1963"/>
    <lineage>
        <taxon>Bacteria</taxon>
        <taxon>Bacillati</taxon>
        <taxon>Actinomycetota</taxon>
        <taxon>Actinomycetes</taxon>
        <taxon>Kitasatosporales</taxon>
        <taxon>Streptomycetaceae</taxon>
        <taxon>Streptomyces</taxon>
    </lineage>
</organism>
<dbReference type="Gene3D" id="3.40.50.1820">
    <property type="entry name" value="alpha/beta hydrolase"/>
    <property type="match status" value="1"/>
</dbReference>
<dbReference type="InterPro" id="IPR010126">
    <property type="entry name" value="Esterase_phb"/>
</dbReference>
<sequence>MTALAAIGVVALVCAAAYGYLLHSPKPAEPRLSAPVTVDTITVGDRTRAYQAFVPADLPPGSPLLFVLHGSQQDGRTIRTATGYGFDKLAERHKFAVVYPDGYKRGWNDGRTSAVTPARKEDVDDEGLIAALVERFRRRHGIDPARVFVTGFSNGGQMAFRLAARTPDRIAAIAVIGAGLPTPDQWAVTEPKRPLPVLLISGTRDPIMPYDGGEASIFGFQKRGTVLSAEITARAFAEVNGITRPPISRPPAGLPLDGSGGAEGPSVIETRYSQPGKAPVVAFTVSGGGHTIPNPDYRFPRLMGRTDRTLDAPAAIWDFFSEAMEADAPRRPR</sequence>
<proteinExistence type="predicted"/>
<dbReference type="Proteomes" id="UP000217446">
    <property type="component" value="Unassembled WGS sequence"/>
</dbReference>
<evidence type="ECO:0008006" key="5">
    <source>
        <dbReference type="Google" id="ProtNLM"/>
    </source>
</evidence>
<dbReference type="InterPro" id="IPR050955">
    <property type="entry name" value="Plant_Biomass_Hydrol_Est"/>
</dbReference>
<keyword evidence="1" id="KW-0732">Signal</keyword>
<dbReference type="PANTHER" id="PTHR43037">
    <property type="entry name" value="UNNAMED PRODUCT-RELATED"/>
    <property type="match status" value="1"/>
</dbReference>
<dbReference type="InterPro" id="IPR029058">
    <property type="entry name" value="AB_hydrolase_fold"/>
</dbReference>
<protein>
    <recommendedName>
        <fullName evidence="5">Polyhydroxybutyrate depolymerase</fullName>
    </recommendedName>
</protein>
<dbReference type="SUPFAM" id="SSF53474">
    <property type="entry name" value="alpha/beta-Hydrolases"/>
    <property type="match status" value="1"/>
</dbReference>
<dbReference type="GO" id="GO:0005576">
    <property type="term" value="C:extracellular region"/>
    <property type="evidence" value="ECO:0007669"/>
    <property type="project" value="InterPro"/>
</dbReference>
<keyword evidence="4" id="KW-1185">Reference proteome</keyword>
<evidence type="ECO:0000256" key="2">
    <source>
        <dbReference type="ARBA" id="ARBA00022801"/>
    </source>
</evidence>